<name>A0A7J6XRZ1_TRYCR</name>
<accession>A0A7J6XRZ1</accession>
<protein>
    <submittedName>
        <fullName evidence="1">Uncharacterized protein</fullName>
    </submittedName>
</protein>
<dbReference type="VEuPathDB" id="TriTrypDB:BCY84_09208"/>
<dbReference type="AlphaFoldDB" id="A0A7J6XRZ1"/>
<dbReference type="VEuPathDB" id="TriTrypDB:ECC02_010417"/>
<organism evidence="1 2">
    <name type="scientific">Trypanosoma cruzi</name>
    <dbReference type="NCBI Taxonomy" id="5693"/>
    <lineage>
        <taxon>Eukaryota</taxon>
        <taxon>Discoba</taxon>
        <taxon>Euglenozoa</taxon>
        <taxon>Kinetoplastea</taxon>
        <taxon>Metakinetoplastina</taxon>
        <taxon>Trypanosomatida</taxon>
        <taxon>Trypanosomatidae</taxon>
        <taxon>Trypanosoma</taxon>
        <taxon>Schizotrypanum</taxon>
    </lineage>
</organism>
<sequence length="390" mass="43330">MKSSTLTNKVAVQHEEKPQCILLSSGAVVDDFRGTDANPFFQTTLCACSVSFGKAHAPSSRTTMEIKKKIFNQTEMQTVPRRHQPRLVAGDWASQQNTMRYFLVGCFHSASQHGGEAIAPCLAPTRLHSLEAQHRDSCTASLGPRASAKDASVHLAANLAPLRRIIGFRAFTQHERLTLLRYIEDVRGAICLETMPPTHGNAVTTIPLPGDAVLDGMRRVCCHMEIFPHHTRVSHAEQRIFVCDTVSCDGVGVFQPRHAQDAPDGTLSLAQHASGSAAMPLDSPDSRAACGASPHSCWQPCMLLPSGASFHQAWPRTFLHFPAWRQHPNRPHEFLPPQMPSRRWNHSALARWRCTTTSPKRFIPCRFHWRIEVALLAPYFPHDTAESHAK</sequence>
<comment type="caution">
    <text evidence="1">The sequence shown here is derived from an EMBL/GenBank/DDBJ whole genome shotgun (WGS) entry which is preliminary data.</text>
</comment>
<evidence type="ECO:0000313" key="2">
    <source>
        <dbReference type="Proteomes" id="UP000583944"/>
    </source>
</evidence>
<proteinExistence type="predicted"/>
<dbReference type="Proteomes" id="UP000583944">
    <property type="component" value="Unassembled WGS sequence"/>
</dbReference>
<dbReference type="EMBL" id="JABDHM010000176">
    <property type="protein sequence ID" value="KAF5216780.1"/>
    <property type="molecule type" value="Genomic_DNA"/>
</dbReference>
<reference evidence="1 2" key="1">
    <citation type="journal article" date="2019" name="Genome Biol. Evol.">
        <title>Nanopore Sequencing Significantly Improves Genome Assembly of the Protozoan Parasite Trypanosoma cruzi.</title>
        <authorList>
            <person name="Diaz-Viraque F."/>
            <person name="Pita S."/>
            <person name="Greif G."/>
            <person name="de Souza R.C.M."/>
            <person name="Iraola G."/>
            <person name="Robello C."/>
        </authorList>
    </citation>
    <scope>NUCLEOTIDE SEQUENCE [LARGE SCALE GENOMIC DNA]</scope>
    <source>
        <strain evidence="1 2">Berenice</strain>
    </source>
</reference>
<gene>
    <name evidence="1" type="ORF">ECC02_010417</name>
</gene>
<evidence type="ECO:0000313" key="1">
    <source>
        <dbReference type="EMBL" id="KAF5216780.1"/>
    </source>
</evidence>